<dbReference type="SUPFAM" id="SSF55620">
    <property type="entry name" value="Tetrahydrobiopterin biosynthesis enzymes-like"/>
    <property type="match status" value="1"/>
</dbReference>
<reference evidence="8" key="1">
    <citation type="submission" date="2020-05" db="EMBL/GenBank/DDBJ databases">
        <authorList>
            <person name="Chiriac C."/>
            <person name="Salcher M."/>
            <person name="Ghai R."/>
            <person name="Kavagutti S V."/>
        </authorList>
    </citation>
    <scope>NUCLEOTIDE SEQUENCE</scope>
</reference>
<dbReference type="PANTHER" id="PTHR12589:SF7">
    <property type="entry name" value="6-PYRUVOYL TETRAHYDROBIOPTERIN SYNTHASE"/>
    <property type="match status" value="1"/>
</dbReference>
<sequence length="142" mass="15701">MITATRRIQFCSGHRVFGHEGHCRNMHGHNYVAFLTAAANSRELDGVGRVVDFSVLKERVGGWIDEKWDHGFIAWVGDAEAVEAVRSVGGSKLFQLPNNPTAENMADYLLRWVGPLVLAGSGVELVKVVLWETENCHAEVTL</sequence>
<dbReference type="EMBL" id="LR797152">
    <property type="protein sequence ID" value="CAB4190731.1"/>
    <property type="molecule type" value="Genomic_DNA"/>
</dbReference>
<dbReference type="EMBL" id="LR797505">
    <property type="protein sequence ID" value="CAB4221859.1"/>
    <property type="molecule type" value="Genomic_DNA"/>
</dbReference>
<dbReference type="Gene3D" id="3.30.479.10">
    <property type="entry name" value="6-pyruvoyl tetrahydropterin synthase/QueD"/>
    <property type="match status" value="1"/>
</dbReference>
<evidence type="ECO:0000256" key="1">
    <source>
        <dbReference type="ARBA" id="ARBA00001947"/>
    </source>
</evidence>
<evidence type="ECO:0000256" key="2">
    <source>
        <dbReference type="ARBA" id="ARBA00022723"/>
    </source>
</evidence>
<dbReference type="EMBL" id="LR796996">
    <property type="protein sequence ID" value="CAB4180538.1"/>
    <property type="molecule type" value="Genomic_DNA"/>
</dbReference>
<protein>
    <submittedName>
        <fullName evidence="8">COG0720 6-pyruvoyl-tetrahydropterin synthase</fullName>
    </submittedName>
</protein>
<dbReference type="InterPro" id="IPR038418">
    <property type="entry name" value="6-PTP_synth/QueD_sf"/>
</dbReference>
<keyword evidence="3" id="KW-0862">Zinc</keyword>
<evidence type="ECO:0000313" key="8">
    <source>
        <dbReference type="EMBL" id="CAB4221859.1"/>
    </source>
</evidence>
<dbReference type="GO" id="GO:0046872">
    <property type="term" value="F:metal ion binding"/>
    <property type="evidence" value="ECO:0007669"/>
    <property type="project" value="UniProtKB-KW"/>
</dbReference>
<dbReference type="Pfam" id="PF01242">
    <property type="entry name" value="PTPS"/>
    <property type="match status" value="1"/>
</dbReference>
<evidence type="ECO:0000256" key="3">
    <source>
        <dbReference type="ARBA" id="ARBA00022833"/>
    </source>
</evidence>
<organism evidence="8">
    <name type="scientific">uncultured Caudovirales phage</name>
    <dbReference type="NCBI Taxonomy" id="2100421"/>
    <lineage>
        <taxon>Viruses</taxon>
        <taxon>Duplodnaviria</taxon>
        <taxon>Heunggongvirae</taxon>
        <taxon>Uroviricota</taxon>
        <taxon>Caudoviricetes</taxon>
        <taxon>Peduoviridae</taxon>
        <taxon>Maltschvirus</taxon>
        <taxon>Maltschvirus maltsch</taxon>
    </lineage>
</organism>
<evidence type="ECO:0000313" key="5">
    <source>
        <dbReference type="EMBL" id="CAB4144938.1"/>
    </source>
</evidence>
<proteinExistence type="predicted"/>
<dbReference type="GO" id="GO:0016829">
    <property type="term" value="F:lyase activity"/>
    <property type="evidence" value="ECO:0007669"/>
    <property type="project" value="UniProtKB-KW"/>
</dbReference>
<keyword evidence="2" id="KW-0479">Metal-binding</keyword>
<dbReference type="InterPro" id="IPR007115">
    <property type="entry name" value="6-PTP_synth/QueD"/>
</dbReference>
<evidence type="ECO:0000313" key="6">
    <source>
        <dbReference type="EMBL" id="CAB4180538.1"/>
    </source>
</evidence>
<evidence type="ECO:0000256" key="4">
    <source>
        <dbReference type="ARBA" id="ARBA00023239"/>
    </source>
</evidence>
<dbReference type="EMBL" id="LR796439">
    <property type="protein sequence ID" value="CAB4144938.1"/>
    <property type="molecule type" value="Genomic_DNA"/>
</dbReference>
<evidence type="ECO:0000313" key="7">
    <source>
        <dbReference type="EMBL" id="CAB4190731.1"/>
    </source>
</evidence>
<accession>A0A6J5T2Q5</accession>
<gene>
    <name evidence="6" type="ORF">UFOVP1045_46</name>
    <name evidence="7" type="ORF">UFOVP1194_100</name>
    <name evidence="8" type="ORF">UFOVP1641_96</name>
    <name evidence="5" type="ORF">UFOVP466_99</name>
</gene>
<dbReference type="PANTHER" id="PTHR12589">
    <property type="entry name" value="PYRUVOYL TETRAHYDROBIOPTERIN SYNTHASE"/>
    <property type="match status" value="1"/>
</dbReference>
<comment type="cofactor">
    <cofactor evidence="1">
        <name>Zn(2+)</name>
        <dbReference type="ChEBI" id="CHEBI:29105"/>
    </cofactor>
</comment>
<name>A0A6J5T2Q5_9CAUD</name>
<keyword evidence="4" id="KW-0456">Lyase</keyword>